<name>A0A6G0Y7Z4_APHCR</name>
<accession>A0A6G0Y7Z4</accession>
<evidence type="ECO:0008006" key="3">
    <source>
        <dbReference type="Google" id="ProtNLM"/>
    </source>
</evidence>
<dbReference type="Proteomes" id="UP000478052">
    <property type="component" value="Unassembled WGS sequence"/>
</dbReference>
<evidence type="ECO:0000313" key="2">
    <source>
        <dbReference type="Proteomes" id="UP000478052"/>
    </source>
</evidence>
<dbReference type="AlphaFoldDB" id="A0A6G0Y7Z4"/>
<reference evidence="1 2" key="1">
    <citation type="submission" date="2019-08" db="EMBL/GenBank/DDBJ databases">
        <title>Whole genome of Aphis craccivora.</title>
        <authorList>
            <person name="Voronova N.V."/>
            <person name="Shulinski R.S."/>
            <person name="Bandarenka Y.V."/>
            <person name="Zhorov D.G."/>
            <person name="Warner D."/>
        </authorList>
    </citation>
    <scope>NUCLEOTIDE SEQUENCE [LARGE SCALE GENOMIC DNA]</scope>
    <source>
        <strain evidence="1">180601</strain>
        <tissue evidence="1">Whole Body</tissue>
    </source>
</reference>
<feature type="non-terminal residue" evidence="1">
    <location>
        <position position="214"/>
    </location>
</feature>
<sequence>MESKKLFNIFNNKNKSTTTTRSTVSTKIDIDQNILVSITTATNTNIVNSDDESNTNNTTSENLDLGDLNSWPMRPILKTLATLNKHLLALNLIIGKNCIHHLTVMSKWSGHNSMQKNGSVHNKIVSASMQQIKENRTYMIQLIEITLFLRNFKETCFMVAKFDEIFANHFHSKTNYTSWSVQNTIIDVCAKKMNDIICNEIKECGVFSVMVDEA</sequence>
<gene>
    <name evidence="1" type="ORF">FWK35_00014978</name>
</gene>
<evidence type="ECO:0000313" key="1">
    <source>
        <dbReference type="EMBL" id="KAF0750716.1"/>
    </source>
</evidence>
<protein>
    <recommendedName>
        <fullName evidence="3">DUF4371 domain-containing protein</fullName>
    </recommendedName>
</protein>
<organism evidence="1 2">
    <name type="scientific">Aphis craccivora</name>
    <name type="common">Cowpea aphid</name>
    <dbReference type="NCBI Taxonomy" id="307492"/>
    <lineage>
        <taxon>Eukaryota</taxon>
        <taxon>Metazoa</taxon>
        <taxon>Ecdysozoa</taxon>
        <taxon>Arthropoda</taxon>
        <taxon>Hexapoda</taxon>
        <taxon>Insecta</taxon>
        <taxon>Pterygota</taxon>
        <taxon>Neoptera</taxon>
        <taxon>Paraneoptera</taxon>
        <taxon>Hemiptera</taxon>
        <taxon>Sternorrhyncha</taxon>
        <taxon>Aphidomorpha</taxon>
        <taxon>Aphidoidea</taxon>
        <taxon>Aphididae</taxon>
        <taxon>Aphidini</taxon>
        <taxon>Aphis</taxon>
        <taxon>Aphis</taxon>
    </lineage>
</organism>
<proteinExistence type="predicted"/>
<comment type="caution">
    <text evidence="1">The sequence shown here is derived from an EMBL/GenBank/DDBJ whole genome shotgun (WGS) entry which is preliminary data.</text>
</comment>
<keyword evidence="2" id="KW-1185">Reference proteome</keyword>
<dbReference type="EMBL" id="VUJU01005628">
    <property type="protein sequence ID" value="KAF0750716.1"/>
    <property type="molecule type" value="Genomic_DNA"/>
</dbReference>
<dbReference type="OrthoDB" id="6610648at2759"/>